<dbReference type="Proteomes" id="UP000008281">
    <property type="component" value="Unassembled WGS sequence"/>
</dbReference>
<dbReference type="eggNOG" id="KOG2275">
    <property type="taxonomic scope" value="Eukaryota"/>
</dbReference>
<sequence length="401" mass="44525">MALRKSAEGKTFFFRIDYLLVERDLPLDISQISSSERSKQIHCSFRVFLRTMTIKWEEEVEKRLLDYMSHSSTTGNEAKFAAVVAKDLEDNGWTVQKQFIPDTDRFNVYATFRNSDPKYVKVLLNTHLDTVPPYFPPTQDDKNIYGNGSNDAKGQLAAMVTAATIISNTDEDVARALGLLFVVGEELDHVGMIEANKLGILPDYLLVGEPTELKFGTIQKGALKVKLTVTGQAGHSGYPDSGTSAIHKMVEVLNDVLKFEWPSDKTYGSTTLNVGKIAGGQALNAWAAQCDADIFFRVVTSVKNIEELLNKVVDGRAEVTLLSSNDPVILDVPPIEAETDQVSFNTDIAYFDAKDKVKAKYLFGGGSIKNAHSKNEFIPKDELHKCTSTLVKLVHNLYSYH</sequence>
<comment type="cofactor">
    <cofactor evidence="1">
        <name>Zn(2+)</name>
        <dbReference type="ChEBI" id="CHEBI:29105"/>
    </cofactor>
</comment>
<keyword evidence="4" id="KW-0378">Hydrolase</keyword>
<dbReference type="Pfam" id="PF01546">
    <property type="entry name" value="Peptidase_M20"/>
    <property type="match status" value="1"/>
</dbReference>
<evidence type="ECO:0000256" key="5">
    <source>
        <dbReference type="ARBA" id="ARBA00022833"/>
    </source>
</evidence>
<dbReference type="CTD" id="9822295"/>
<dbReference type="AlphaFoldDB" id="E3LCM3"/>
<dbReference type="KEGG" id="crq:GCK72_024812"/>
<dbReference type="RefSeq" id="XP_003117710.2">
    <property type="nucleotide sequence ID" value="XM_003117662.2"/>
</dbReference>
<evidence type="ECO:0000313" key="6">
    <source>
        <dbReference type="EMBL" id="EFO82308.1"/>
    </source>
</evidence>
<gene>
    <name evidence="6" type="ORF">CRE_00516</name>
</gene>
<evidence type="ECO:0000256" key="2">
    <source>
        <dbReference type="ARBA" id="ARBA00006247"/>
    </source>
</evidence>
<dbReference type="STRING" id="31234.E3LCM3"/>
<name>E3LCM3_CAERE</name>
<evidence type="ECO:0000256" key="1">
    <source>
        <dbReference type="ARBA" id="ARBA00001947"/>
    </source>
</evidence>
<accession>E3LCM3</accession>
<dbReference type="OrthoDB" id="3064516at2759"/>
<dbReference type="OMA" id="NCDVDGF"/>
<dbReference type="InterPro" id="IPR036264">
    <property type="entry name" value="Bact_exopeptidase_dim_dom"/>
</dbReference>
<dbReference type="HOGENOM" id="CLU_021802_3_0_1"/>
<dbReference type="SUPFAM" id="SSF55031">
    <property type="entry name" value="Bacterial exopeptidase dimerisation domain"/>
    <property type="match status" value="1"/>
</dbReference>
<dbReference type="SUPFAM" id="SSF53187">
    <property type="entry name" value="Zn-dependent exopeptidases"/>
    <property type="match status" value="1"/>
</dbReference>
<dbReference type="Gene3D" id="3.40.630.10">
    <property type="entry name" value="Zn peptidases"/>
    <property type="match status" value="2"/>
</dbReference>
<dbReference type="GO" id="GO:0046872">
    <property type="term" value="F:metal ion binding"/>
    <property type="evidence" value="ECO:0007669"/>
    <property type="project" value="UniProtKB-KW"/>
</dbReference>
<keyword evidence="3" id="KW-0479">Metal-binding</keyword>
<dbReference type="InterPro" id="IPR011650">
    <property type="entry name" value="Peptidase_M20_dimer"/>
</dbReference>
<dbReference type="InterPro" id="IPR050072">
    <property type="entry name" value="Peptidase_M20A"/>
</dbReference>
<evidence type="ECO:0000256" key="4">
    <source>
        <dbReference type="ARBA" id="ARBA00022801"/>
    </source>
</evidence>
<dbReference type="Pfam" id="PF07687">
    <property type="entry name" value="M20_dimer"/>
    <property type="match status" value="1"/>
</dbReference>
<dbReference type="GO" id="GO:0016787">
    <property type="term" value="F:hydrolase activity"/>
    <property type="evidence" value="ECO:0007669"/>
    <property type="project" value="UniProtKB-KW"/>
</dbReference>
<keyword evidence="7" id="KW-1185">Reference proteome</keyword>
<dbReference type="PANTHER" id="PTHR43808">
    <property type="entry name" value="ACETYLORNITHINE DEACETYLASE"/>
    <property type="match status" value="1"/>
</dbReference>
<comment type="similarity">
    <text evidence="2">Belongs to the peptidase M20A family.</text>
</comment>
<dbReference type="CDD" id="cd05652">
    <property type="entry name" value="M20_ArgE_DapE-like_fungal"/>
    <property type="match status" value="1"/>
</dbReference>
<dbReference type="GeneID" id="9822295"/>
<keyword evidence="5" id="KW-0862">Zinc</keyword>
<dbReference type="PANTHER" id="PTHR43808:SF8">
    <property type="entry name" value="PEPTIDASE M20 DIMERISATION DOMAIN-CONTAINING PROTEIN"/>
    <property type="match status" value="1"/>
</dbReference>
<proteinExistence type="inferred from homology"/>
<reference evidence="6" key="1">
    <citation type="submission" date="2007-07" db="EMBL/GenBank/DDBJ databases">
        <title>PCAP assembly of the Caenorhabditis remanei genome.</title>
        <authorList>
            <consortium name="The Caenorhabditis remanei Sequencing Consortium"/>
            <person name="Wilson R.K."/>
        </authorList>
    </citation>
    <scope>NUCLEOTIDE SEQUENCE [LARGE SCALE GENOMIC DNA]</scope>
    <source>
        <strain evidence="6">PB4641</strain>
    </source>
</reference>
<dbReference type="Gene3D" id="3.30.70.360">
    <property type="match status" value="1"/>
</dbReference>
<evidence type="ECO:0000313" key="7">
    <source>
        <dbReference type="Proteomes" id="UP000008281"/>
    </source>
</evidence>
<organism evidence="7">
    <name type="scientific">Caenorhabditis remanei</name>
    <name type="common">Caenorhabditis vulgaris</name>
    <dbReference type="NCBI Taxonomy" id="31234"/>
    <lineage>
        <taxon>Eukaryota</taxon>
        <taxon>Metazoa</taxon>
        <taxon>Ecdysozoa</taxon>
        <taxon>Nematoda</taxon>
        <taxon>Chromadorea</taxon>
        <taxon>Rhabditida</taxon>
        <taxon>Rhabditina</taxon>
        <taxon>Rhabditomorpha</taxon>
        <taxon>Rhabditoidea</taxon>
        <taxon>Rhabditidae</taxon>
        <taxon>Peloderinae</taxon>
        <taxon>Caenorhabditis</taxon>
    </lineage>
</organism>
<protein>
    <submittedName>
        <fullName evidence="6">Uncharacterized protein</fullName>
    </submittedName>
</protein>
<dbReference type="InterPro" id="IPR002933">
    <property type="entry name" value="Peptidase_M20"/>
</dbReference>
<evidence type="ECO:0000256" key="3">
    <source>
        <dbReference type="ARBA" id="ARBA00022723"/>
    </source>
</evidence>
<dbReference type="EMBL" id="DS268407">
    <property type="protein sequence ID" value="EFO82308.1"/>
    <property type="molecule type" value="Genomic_DNA"/>
</dbReference>